<dbReference type="InterPro" id="IPR014917">
    <property type="entry name" value="DUF1800"/>
</dbReference>
<evidence type="ECO:0000256" key="1">
    <source>
        <dbReference type="SAM" id="MobiDB-lite"/>
    </source>
</evidence>
<name>A0A7W9CJT2_9CAUL</name>
<dbReference type="Proteomes" id="UP000545037">
    <property type="component" value="Unassembled WGS sequence"/>
</dbReference>
<dbReference type="AlphaFoldDB" id="A0A7W9CJT2"/>
<comment type="caution">
    <text evidence="2">The sequence shown here is derived from an EMBL/GenBank/DDBJ whole genome shotgun (WGS) entry which is preliminary data.</text>
</comment>
<feature type="region of interest" description="Disordered" evidence="1">
    <location>
        <begin position="27"/>
        <end position="50"/>
    </location>
</feature>
<organism evidence="2 3">
    <name type="scientific">Brevundimonas variabilis</name>
    <dbReference type="NCBI Taxonomy" id="74312"/>
    <lineage>
        <taxon>Bacteria</taxon>
        <taxon>Pseudomonadati</taxon>
        <taxon>Pseudomonadota</taxon>
        <taxon>Alphaproteobacteria</taxon>
        <taxon>Caulobacterales</taxon>
        <taxon>Caulobacteraceae</taxon>
        <taxon>Brevundimonas</taxon>
    </lineage>
</organism>
<dbReference type="PROSITE" id="PS51257">
    <property type="entry name" value="PROKAR_LIPOPROTEIN"/>
    <property type="match status" value="1"/>
</dbReference>
<feature type="compositionally biased region" description="Polar residues" evidence="1">
    <location>
        <begin position="36"/>
        <end position="50"/>
    </location>
</feature>
<dbReference type="PANTHER" id="PTHR43737">
    <property type="entry name" value="BLL7424 PROTEIN"/>
    <property type="match status" value="1"/>
</dbReference>
<proteinExistence type="predicted"/>
<gene>
    <name evidence="2" type="ORF">GGR13_002607</name>
</gene>
<keyword evidence="3" id="KW-1185">Reference proteome</keyword>
<protein>
    <submittedName>
        <fullName evidence="2">Uncharacterized protein (DUF1800 family)</fullName>
    </submittedName>
</protein>
<evidence type="ECO:0000313" key="2">
    <source>
        <dbReference type="EMBL" id="MBB5747000.1"/>
    </source>
</evidence>
<sequence>MQKIDPRSTSCIWAMALMLAVSGCRDGGGAAEAGSQPDSTTPRMEASSTKQNAARFLTQATFGPTDASVLQVQALGYSGWIDQQLVTQSPSHLTYVDNQLAQMKLTNPNAQLGAPHFHNSFWFNAATSQAQLRERMKFALSQIFVVSINDVRFDIRSASSYYDMLGKNAFGNYRTLLEDVALHPIMGVYLTHMSNQKEDPVTGRTPDENFAREILQLMSIGVVELNIDGTPKLNNGVPIPTYTTSDVSNLAKVFTGFAWYSPSPTNETFLGENRDPQAQVRPMIAYNSFHSTSAKTFLGKTIPAGSNDARAELKAALDIIYNHPNVGPFMAHRLIQRFVTSNPSPAYVGRVATVFNNNGQGVRGDLGAVMRAILLDPEATKVGTAPGSGKLREPIIRLANWMRAFNATSRSGYYLVGSTRYFGSLGQAPLTAPSVFNFYRPGYVPPNTRASRARLTAPEFQTVNEVSIAGYANTIGGAIWDGIGTDSEVRGNYAREIAIAHDADALADRMNAILMYGQMPASLRRRIIEGVNAVPIPNGAEEAAYARLTRVRTAVNLTMLSPDYLVQR</sequence>
<dbReference type="Pfam" id="PF08811">
    <property type="entry name" value="DUF1800"/>
    <property type="match status" value="1"/>
</dbReference>
<evidence type="ECO:0000313" key="3">
    <source>
        <dbReference type="Proteomes" id="UP000545037"/>
    </source>
</evidence>
<dbReference type="EMBL" id="JACHOR010000004">
    <property type="protein sequence ID" value="MBB5747000.1"/>
    <property type="molecule type" value="Genomic_DNA"/>
</dbReference>
<dbReference type="RefSeq" id="WP_183213956.1">
    <property type="nucleotide sequence ID" value="NZ_JACHOR010000004.1"/>
</dbReference>
<dbReference type="PANTHER" id="PTHR43737:SF1">
    <property type="entry name" value="DUF1501 DOMAIN-CONTAINING PROTEIN"/>
    <property type="match status" value="1"/>
</dbReference>
<accession>A0A7W9CJT2</accession>
<reference evidence="2 3" key="1">
    <citation type="submission" date="2020-08" db="EMBL/GenBank/DDBJ databases">
        <title>Genomic Encyclopedia of Type Strains, Phase IV (KMG-IV): sequencing the most valuable type-strain genomes for metagenomic binning, comparative biology and taxonomic classification.</title>
        <authorList>
            <person name="Goeker M."/>
        </authorList>
    </citation>
    <scope>NUCLEOTIDE SEQUENCE [LARGE SCALE GENOMIC DNA]</scope>
    <source>
        <strain evidence="2 3">DSM 4737</strain>
    </source>
</reference>